<dbReference type="EMBL" id="CP006571">
    <property type="protein sequence ID" value="AHK63350.1"/>
    <property type="molecule type" value="Genomic_DNA"/>
</dbReference>
<dbReference type="NCBIfam" id="TIGR00433">
    <property type="entry name" value="bioB"/>
    <property type="match status" value="1"/>
</dbReference>
<dbReference type="GO" id="GO:0051537">
    <property type="term" value="F:2 iron, 2 sulfur cluster binding"/>
    <property type="evidence" value="ECO:0007669"/>
    <property type="project" value="UniProtKB-KW"/>
</dbReference>
<keyword evidence="9 13" id="KW-0093">Biotin biosynthesis</keyword>
<evidence type="ECO:0000259" key="15">
    <source>
        <dbReference type="PROSITE" id="PS51918"/>
    </source>
</evidence>
<dbReference type="SFLD" id="SFLDG01060">
    <property type="entry name" value="BATS_domain_containing"/>
    <property type="match status" value="1"/>
</dbReference>
<evidence type="ECO:0000256" key="9">
    <source>
        <dbReference type="ARBA" id="ARBA00022756"/>
    </source>
</evidence>
<comment type="similarity">
    <text evidence="2 13">Belongs to the radical SAM superfamily. Biotin synthase family.</text>
</comment>
<dbReference type="GO" id="GO:0005506">
    <property type="term" value="F:iron ion binding"/>
    <property type="evidence" value="ECO:0007669"/>
    <property type="project" value="UniProtKB-UniRule"/>
</dbReference>
<dbReference type="SMART" id="SM00729">
    <property type="entry name" value="Elp3"/>
    <property type="match status" value="1"/>
</dbReference>
<dbReference type="AlphaFoldDB" id="W8JGN2"/>
<dbReference type="SUPFAM" id="SSF102114">
    <property type="entry name" value="Radical SAM enzymes"/>
    <property type="match status" value="1"/>
</dbReference>
<accession>W8JGN2</accession>
<evidence type="ECO:0000256" key="13">
    <source>
        <dbReference type="HAMAP-Rule" id="MF_01694"/>
    </source>
</evidence>
<dbReference type="Proteomes" id="UP000019433">
    <property type="component" value="Chromosome"/>
</dbReference>
<comment type="cofactor">
    <cofactor evidence="13 14">
        <name>[4Fe-4S] cluster</name>
        <dbReference type="ChEBI" id="CHEBI:49883"/>
    </cofactor>
    <text evidence="13 14">Binds 1 [4Fe-4S] cluster. The cluster is coordinated with 3 cysteines and an exchangeable S-adenosyl-L-methionine.</text>
</comment>
<evidence type="ECO:0000256" key="2">
    <source>
        <dbReference type="ARBA" id="ARBA00010765"/>
    </source>
</evidence>
<organism evidence="16 17">
    <name type="scientific">Chlamydia avium 10DC88</name>
    <dbReference type="NCBI Taxonomy" id="1229831"/>
    <lineage>
        <taxon>Bacteria</taxon>
        <taxon>Pseudomonadati</taxon>
        <taxon>Chlamydiota</taxon>
        <taxon>Chlamydiia</taxon>
        <taxon>Chlamydiales</taxon>
        <taxon>Chlamydiaceae</taxon>
        <taxon>Chlamydia/Chlamydophila group</taxon>
        <taxon>Chlamydia</taxon>
    </lineage>
</organism>
<feature type="binding site" evidence="13 14">
    <location>
        <position position="273"/>
    </location>
    <ligand>
        <name>[2Fe-2S] cluster</name>
        <dbReference type="ChEBI" id="CHEBI:190135"/>
    </ligand>
</feature>
<evidence type="ECO:0000313" key="17">
    <source>
        <dbReference type="Proteomes" id="UP000019433"/>
    </source>
</evidence>
<evidence type="ECO:0000256" key="1">
    <source>
        <dbReference type="ARBA" id="ARBA00004942"/>
    </source>
</evidence>
<feature type="binding site" evidence="13 14">
    <location>
        <position position="72"/>
    </location>
    <ligand>
        <name>[4Fe-4S] cluster</name>
        <dbReference type="ChEBI" id="CHEBI:49883"/>
        <note>4Fe-4S-S-AdoMet</note>
    </ligand>
</feature>
<keyword evidence="7 13" id="KW-0001">2Fe-2S</keyword>
<proteinExistence type="inferred from homology"/>
<dbReference type="InterPro" id="IPR024177">
    <property type="entry name" value="Biotin_synthase"/>
</dbReference>
<dbReference type="EC" id="2.8.1.6" evidence="3 13"/>
<dbReference type="STRING" id="1229831.M832_04870"/>
<keyword evidence="8 13" id="KW-0479">Metal-binding</keyword>
<sequence length="342" mass="38281">MRSFRVSGSHSMENSSRTLSFQDIQQIYNTSLFELIHQANSILRHNFPHSELQTCHLISIKTGGCVEDCAYCAQSSRYQTPTRPEPMMKITDVLKKAKEAIDAGASRICLGASWREVKDDHQFDRTLEMVKSITQMGAEVCCTLGMLTPAQAEKLYNAGLYAYNHNLDSSEEFYKTIITTRKYEDRLKTLDVLDHSGIHTCCGGIVGMGESPEDRICLLHTLASREHTPESIPINILCPIKGTPLENQPKISFWETLRTIATARIVFPHSIVRLAAGRASLSIEQQTLCFISGANSIFYGEKLLTVENNTVDEDTAMFQLLGMRHRPAFVTPRGQPCPSSLF</sequence>
<dbReference type="InterPro" id="IPR058240">
    <property type="entry name" value="rSAM_sf"/>
</dbReference>
<dbReference type="UniPathway" id="UPA00078">
    <property type="reaction ID" value="UER00162"/>
</dbReference>
<dbReference type="InterPro" id="IPR010722">
    <property type="entry name" value="BATS_dom"/>
</dbReference>
<dbReference type="eggNOG" id="COG0502">
    <property type="taxonomic scope" value="Bacteria"/>
</dbReference>
<dbReference type="HOGENOM" id="CLU_033172_1_2_0"/>
<comment type="function">
    <text evidence="13">Catalyzes the conversion of dethiobiotin (DTB) to biotin by the insertion of a sulfur atom into dethiobiotin via a radical-based mechanism.</text>
</comment>
<comment type="subunit">
    <text evidence="13">Homodimer.</text>
</comment>
<protein>
    <recommendedName>
        <fullName evidence="3 13">Biotin synthase</fullName>
        <ecNumber evidence="3 13">2.8.1.6</ecNumber>
    </recommendedName>
</protein>
<evidence type="ECO:0000256" key="5">
    <source>
        <dbReference type="ARBA" id="ARBA00022679"/>
    </source>
</evidence>
<dbReference type="Pfam" id="PF04055">
    <property type="entry name" value="Radical_SAM"/>
    <property type="match status" value="1"/>
</dbReference>
<evidence type="ECO:0000256" key="11">
    <source>
        <dbReference type="ARBA" id="ARBA00023014"/>
    </source>
</evidence>
<feature type="domain" description="Radical SAM core" evidence="15">
    <location>
        <begin position="50"/>
        <end position="275"/>
    </location>
</feature>
<evidence type="ECO:0000256" key="8">
    <source>
        <dbReference type="ARBA" id="ARBA00022723"/>
    </source>
</evidence>
<comment type="cofactor">
    <cofactor evidence="14">
        <name>[2Fe-2S] cluster</name>
        <dbReference type="ChEBI" id="CHEBI:190135"/>
    </cofactor>
    <text evidence="14">Binds 1 [2Fe-2S] cluster. The cluster is coordinated with 3 cysteines and 1 arginine.</text>
</comment>
<feature type="binding site" evidence="13 14">
    <location>
        <position position="141"/>
    </location>
    <ligand>
        <name>[2Fe-2S] cluster</name>
        <dbReference type="ChEBI" id="CHEBI:190135"/>
    </ligand>
</feature>
<feature type="binding site" evidence="13 14">
    <location>
        <position position="69"/>
    </location>
    <ligand>
        <name>[4Fe-4S] cluster</name>
        <dbReference type="ChEBI" id="CHEBI:49883"/>
        <note>4Fe-4S-S-AdoMet</note>
    </ligand>
</feature>
<feature type="binding site" evidence="13 14">
    <location>
        <position position="109"/>
    </location>
    <ligand>
        <name>[2Fe-2S] cluster</name>
        <dbReference type="ChEBI" id="CHEBI:190135"/>
    </ligand>
</feature>
<feature type="binding site" evidence="13 14">
    <location>
        <position position="201"/>
    </location>
    <ligand>
        <name>[2Fe-2S] cluster</name>
        <dbReference type="ChEBI" id="CHEBI:190135"/>
    </ligand>
</feature>
<dbReference type="SMART" id="SM00876">
    <property type="entry name" value="BATS"/>
    <property type="match status" value="1"/>
</dbReference>
<comment type="catalytic activity">
    <reaction evidence="12 13">
        <text>(4R,5S)-dethiobiotin + (sulfur carrier)-SH + 2 reduced [2Fe-2S]-[ferredoxin] + 2 S-adenosyl-L-methionine = (sulfur carrier)-H + biotin + 2 5'-deoxyadenosine + 2 L-methionine + 2 oxidized [2Fe-2S]-[ferredoxin]</text>
        <dbReference type="Rhea" id="RHEA:22060"/>
        <dbReference type="Rhea" id="RHEA-COMP:10000"/>
        <dbReference type="Rhea" id="RHEA-COMP:10001"/>
        <dbReference type="Rhea" id="RHEA-COMP:14737"/>
        <dbReference type="Rhea" id="RHEA-COMP:14739"/>
        <dbReference type="ChEBI" id="CHEBI:17319"/>
        <dbReference type="ChEBI" id="CHEBI:29917"/>
        <dbReference type="ChEBI" id="CHEBI:33737"/>
        <dbReference type="ChEBI" id="CHEBI:33738"/>
        <dbReference type="ChEBI" id="CHEBI:57586"/>
        <dbReference type="ChEBI" id="CHEBI:57844"/>
        <dbReference type="ChEBI" id="CHEBI:59789"/>
        <dbReference type="ChEBI" id="CHEBI:64428"/>
        <dbReference type="ChEBI" id="CHEBI:149473"/>
        <dbReference type="EC" id="2.8.1.6"/>
    </reaction>
</comment>
<reference evidence="16 17" key="1">
    <citation type="journal article" date="2014" name="Syst. Appl. Microbiol.">
        <title>Evidence for the existence of two new members of the family Chlamydiaceae and proposal of Chlamydia avium sp. nov. and Chlamydia gallinacea sp. nov.</title>
        <authorList>
            <person name="Sachse K."/>
            <person name="Laroucau K."/>
            <person name="Riege K."/>
            <person name="Wehner S."/>
            <person name="Dilcher M."/>
            <person name="Creasy H.H."/>
            <person name="Weidmann M."/>
            <person name="Myers G."/>
            <person name="Vorimore F."/>
            <person name="Vicari N."/>
            <person name="Magnino S."/>
            <person name="Liebler-Tenorio E."/>
            <person name="Ruettger A."/>
            <person name="Bavoil P.M."/>
            <person name="Hufert F.T."/>
            <person name="Rossello-Mora R."/>
            <person name="Marz M."/>
        </authorList>
    </citation>
    <scope>NUCLEOTIDE SEQUENCE [LARGE SCALE GENOMIC DNA]</scope>
    <source>
        <strain evidence="16 17">10DC88</strain>
    </source>
</reference>
<evidence type="ECO:0000256" key="14">
    <source>
        <dbReference type="PIRSR" id="PIRSR001619-1"/>
    </source>
</evidence>
<dbReference type="CDD" id="cd01335">
    <property type="entry name" value="Radical_SAM"/>
    <property type="match status" value="1"/>
</dbReference>
<dbReference type="HAMAP" id="MF_01694">
    <property type="entry name" value="BioB"/>
    <property type="match status" value="1"/>
</dbReference>
<dbReference type="GO" id="GO:0009102">
    <property type="term" value="P:biotin biosynthetic process"/>
    <property type="evidence" value="ECO:0007669"/>
    <property type="project" value="UniProtKB-UniRule"/>
</dbReference>
<comment type="pathway">
    <text evidence="1 13">Cofactor biosynthesis; biotin biosynthesis; biotin from 7,8-diaminononanoate: step 2/2.</text>
</comment>
<evidence type="ECO:0000256" key="4">
    <source>
        <dbReference type="ARBA" id="ARBA00022485"/>
    </source>
</evidence>
<dbReference type="KEGG" id="cav:M832_04870"/>
<dbReference type="InterPro" id="IPR013785">
    <property type="entry name" value="Aldolase_TIM"/>
</dbReference>
<evidence type="ECO:0000256" key="12">
    <source>
        <dbReference type="ARBA" id="ARBA00051157"/>
    </source>
</evidence>
<dbReference type="PROSITE" id="PS51918">
    <property type="entry name" value="RADICAL_SAM"/>
    <property type="match status" value="1"/>
</dbReference>
<dbReference type="SFLD" id="SFLDS00029">
    <property type="entry name" value="Radical_SAM"/>
    <property type="match status" value="1"/>
</dbReference>
<keyword evidence="10 13" id="KW-0408">Iron</keyword>
<name>W8JGN2_9CHLA</name>
<dbReference type="PANTHER" id="PTHR22976">
    <property type="entry name" value="BIOTIN SYNTHASE"/>
    <property type="match status" value="1"/>
</dbReference>
<dbReference type="SFLD" id="SFLDG01278">
    <property type="entry name" value="biotin_synthase_like"/>
    <property type="match status" value="1"/>
</dbReference>
<keyword evidence="4 13" id="KW-0004">4Fe-4S</keyword>
<feature type="binding site" evidence="13 14">
    <location>
        <position position="65"/>
    </location>
    <ligand>
        <name>[4Fe-4S] cluster</name>
        <dbReference type="ChEBI" id="CHEBI:49883"/>
        <note>4Fe-4S-S-AdoMet</note>
    </ligand>
</feature>
<dbReference type="GO" id="GO:0004076">
    <property type="term" value="F:biotin synthase activity"/>
    <property type="evidence" value="ECO:0007669"/>
    <property type="project" value="UniProtKB-UniRule"/>
</dbReference>
<gene>
    <name evidence="13 16" type="primary">bioB</name>
    <name evidence="16" type="ORF">M832_04870</name>
</gene>
<evidence type="ECO:0000256" key="7">
    <source>
        <dbReference type="ARBA" id="ARBA00022714"/>
    </source>
</evidence>
<dbReference type="Pfam" id="PF06968">
    <property type="entry name" value="BATS"/>
    <property type="match status" value="1"/>
</dbReference>
<dbReference type="InterPro" id="IPR007197">
    <property type="entry name" value="rSAM"/>
</dbReference>
<keyword evidence="11 13" id="KW-0411">Iron-sulfur</keyword>
<keyword evidence="6 13" id="KW-0949">S-adenosyl-L-methionine</keyword>
<dbReference type="Gene3D" id="3.20.20.70">
    <property type="entry name" value="Aldolase class I"/>
    <property type="match status" value="1"/>
</dbReference>
<keyword evidence="5 13" id="KW-0808">Transferase</keyword>
<evidence type="ECO:0000256" key="10">
    <source>
        <dbReference type="ARBA" id="ARBA00023004"/>
    </source>
</evidence>
<evidence type="ECO:0000256" key="3">
    <source>
        <dbReference type="ARBA" id="ARBA00012236"/>
    </source>
</evidence>
<dbReference type="PIRSF" id="PIRSF001619">
    <property type="entry name" value="Biotin_synth"/>
    <property type="match status" value="1"/>
</dbReference>
<dbReference type="InterPro" id="IPR002684">
    <property type="entry name" value="Biotin_synth/BioAB"/>
</dbReference>
<dbReference type="SFLD" id="SFLDF00272">
    <property type="entry name" value="biotin_synthase"/>
    <property type="match status" value="1"/>
</dbReference>
<dbReference type="PANTHER" id="PTHR22976:SF2">
    <property type="entry name" value="BIOTIN SYNTHASE, MITOCHONDRIAL"/>
    <property type="match status" value="1"/>
</dbReference>
<dbReference type="GO" id="GO:0051539">
    <property type="term" value="F:4 iron, 4 sulfur cluster binding"/>
    <property type="evidence" value="ECO:0007669"/>
    <property type="project" value="UniProtKB-KW"/>
</dbReference>
<dbReference type="PATRIC" id="fig|1229831.3.peg.494"/>
<evidence type="ECO:0000256" key="6">
    <source>
        <dbReference type="ARBA" id="ARBA00022691"/>
    </source>
</evidence>
<comment type="cofactor">
    <cofactor evidence="13">
        <name>[2Fe-2S] cluster</name>
        <dbReference type="ChEBI" id="CHEBI:190135"/>
    </cofactor>
    <text evidence="13">Binds 1 [2Fe-2S] cluster. The cluster is coordinated with 3 cysteines and 1 arginine.</text>
</comment>
<dbReference type="InterPro" id="IPR006638">
    <property type="entry name" value="Elp3/MiaA/NifB-like_rSAM"/>
</dbReference>
<evidence type="ECO:0000313" key="16">
    <source>
        <dbReference type="EMBL" id="AHK63350.1"/>
    </source>
</evidence>